<dbReference type="SMART" id="SM00220">
    <property type="entry name" value="S_TKc"/>
    <property type="match status" value="1"/>
</dbReference>
<sequence>MKKLRSRQRFGKYLIERKLGEGGFAVVYQARDTIEGVQVALKIPHEHMVDVDTLEAFRREVRLIAKLDHPNILPLKTADLIEGQLVVASLLGKGTLEERLTKRMSLDLALAFAKQMLAGVAYAHGEKILHCDIKPENFILFEGNHLRLSDFGVARVSRRTVQGSGAGTLGYMAPEQAMGRPTFQSDVFALGLVFYQMFTGYLPEWPFDWPPEGIEVLNEKLSPPMVAFLQRAMELSPKKRFADGKAMLSAFERIKVRVKRAKRSTRTGTGRRPNTTDWRAMRYKQFLAEFKSLKATHTCVACQGPVAESMTGCPWCGKPRWQHPGETDMPQCCPRCRRGMKLDWEYCPWCYGPGFEVTTSREYTDRRYSGRCQNTKCTRKVLMPFMSYCPWCHIKVRKKWPLESSVSPTKHRCGKCGWGIAKDYWSHCPWCSHRLAEK</sequence>
<keyword evidence="8" id="KW-1185">Reference proteome</keyword>
<gene>
    <name evidence="7" type="primary">stkP_3</name>
    <name evidence="7" type="ORF">HG15A2_43480</name>
</gene>
<dbReference type="InterPro" id="IPR017441">
    <property type="entry name" value="Protein_kinase_ATP_BS"/>
</dbReference>
<dbReference type="Pfam" id="PF00069">
    <property type="entry name" value="Pkinase"/>
    <property type="match status" value="1"/>
</dbReference>
<evidence type="ECO:0000256" key="3">
    <source>
        <dbReference type="ARBA" id="ARBA00022777"/>
    </source>
</evidence>
<dbReference type="EMBL" id="CP036263">
    <property type="protein sequence ID" value="QDT01006.1"/>
    <property type="molecule type" value="Genomic_DNA"/>
</dbReference>
<dbReference type="PANTHER" id="PTHR43289:SF6">
    <property type="entry name" value="SERINE_THREONINE-PROTEIN KINASE NEKL-3"/>
    <property type="match status" value="1"/>
</dbReference>
<dbReference type="CDD" id="cd14014">
    <property type="entry name" value="STKc_PknB_like"/>
    <property type="match status" value="1"/>
</dbReference>
<dbReference type="InterPro" id="IPR011009">
    <property type="entry name" value="Kinase-like_dom_sf"/>
</dbReference>
<dbReference type="InterPro" id="IPR000719">
    <property type="entry name" value="Prot_kinase_dom"/>
</dbReference>
<feature type="binding site" evidence="5">
    <location>
        <position position="42"/>
    </location>
    <ligand>
        <name>ATP</name>
        <dbReference type="ChEBI" id="CHEBI:30616"/>
    </ligand>
</feature>
<accession>A0A517N1J0</accession>
<keyword evidence="1 7" id="KW-0808">Transferase</keyword>
<dbReference type="AlphaFoldDB" id="A0A517N1J0"/>
<dbReference type="EC" id="2.7.11.1" evidence="7"/>
<dbReference type="OrthoDB" id="6111975at2"/>
<feature type="domain" description="Protein kinase" evidence="6">
    <location>
        <begin position="13"/>
        <end position="252"/>
    </location>
</feature>
<dbReference type="RefSeq" id="WP_145062888.1">
    <property type="nucleotide sequence ID" value="NZ_CP036263.1"/>
</dbReference>
<evidence type="ECO:0000256" key="5">
    <source>
        <dbReference type="PROSITE-ProRule" id="PRU10141"/>
    </source>
</evidence>
<dbReference type="Proteomes" id="UP000319852">
    <property type="component" value="Chromosome"/>
</dbReference>
<organism evidence="7 8">
    <name type="scientific">Adhaeretor mobilis</name>
    <dbReference type="NCBI Taxonomy" id="1930276"/>
    <lineage>
        <taxon>Bacteria</taxon>
        <taxon>Pseudomonadati</taxon>
        <taxon>Planctomycetota</taxon>
        <taxon>Planctomycetia</taxon>
        <taxon>Pirellulales</taxon>
        <taxon>Lacipirellulaceae</taxon>
        <taxon>Adhaeretor</taxon>
    </lineage>
</organism>
<dbReference type="PANTHER" id="PTHR43289">
    <property type="entry name" value="MITOGEN-ACTIVATED PROTEIN KINASE KINASE KINASE 20-RELATED"/>
    <property type="match status" value="1"/>
</dbReference>
<keyword evidence="4 5" id="KW-0067">ATP-binding</keyword>
<evidence type="ECO:0000313" key="7">
    <source>
        <dbReference type="EMBL" id="QDT01006.1"/>
    </source>
</evidence>
<keyword evidence="2 5" id="KW-0547">Nucleotide-binding</keyword>
<dbReference type="Gene3D" id="1.10.510.10">
    <property type="entry name" value="Transferase(Phosphotransferase) domain 1"/>
    <property type="match status" value="1"/>
</dbReference>
<evidence type="ECO:0000313" key="8">
    <source>
        <dbReference type="Proteomes" id="UP000319852"/>
    </source>
</evidence>
<dbReference type="PROSITE" id="PS50011">
    <property type="entry name" value="PROTEIN_KINASE_DOM"/>
    <property type="match status" value="1"/>
</dbReference>
<reference evidence="7 8" key="1">
    <citation type="submission" date="2019-02" db="EMBL/GenBank/DDBJ databases">
        <title>Deep-cultivation of Planctomycetes and their phenomic and genomic characterization uncovers novel biology.</title>
        <authorList>
            <person name="Wiegand S."/>
            <person name="Jogler M."/>
            <person name="Boedeker C."/>
            <person name="Pinto D."/>
            <person name="Vollmers J."/>
            <person name="Rivas-Marin E."/>
            <person name="Kohn T."/>
            <person name="Peeters S.H."/>
            <person name="Heuer A."/>
            <person name="Rast P."/>
            <person name="Oberbeckmann S."/>
            <person name="Bunk B."/>
            <person name="Jeske O."/>
            <person name="Meyerdierks A."/>
            <person name="Storesund J.E."/>
            <person name="Kallscheuer N."/>
            <person name="Luecker S."/>
            <person name="Lage O.M."/>
            <person name="Pohl T."/>
            <person name="Merkel B.J."/>
            <person name="Hornburger P."/>
            <person name="Mueller R.-W."/>
            <person name="Bruemmer F."/>
            <person name="Labrenz M."/>
            <person name="Spormann A.M."/>
            <person name="Op den Camp H."/>
            <person name="Overmann J."/>
            <person name="Amann R."/>
            <person name="Jetten M.S.M."/>
            <person name="Mascher T."/>
            <person name="Medema M.H."/>
            <person name="Devos D.P."/>
            <person name="Kaster A.-K."/>
            <person name="Ovreas L."/>
            <person name="Rohde M."/>
            <person name="Galperin M.Y."/>
            <person name="Jogler C."/>
        </authorList>
    </citation>
    <scope>NUCLEOTIDE SEQUENCE [LARGE SCALE GENOMIC DNA]</scope>
    <source>
        <strain evidence="7 8">HG15A2</strain>
    </source>
</reference>
<evidence type="ECO:0000256" key="1">
    <source>
        <dbReference type="ARBA" id="ARBA00022679"/>
    </source>
</evidence>
<dbReference type="PROSITE" id="PS00107">
    <property type="entry name" value="PROTEIN_KINASE_ATP"/>
    <property type="match status" value="1"/>
</dbReference>
<dbReference type="GO" id="GO:0005524">
    <property type="term" value="F:ATP binding"/>
    <property type="evidence" value="ECO:0007669"/>
    <property type="project" value="UniProtKB-UniRule"/>
</dbReference>
<dbReference type="KEGG" id="amob:HG15A2_43480"/>
<evidence type="ECO:0000259" key="6">
    <source>
        <dbReference type="PROSITE" id="PS50011"/>
    </source>
</evidence>
<dbReference type="InterPro" id="IPR008271">
    <property type="entry name" value="Ser/Thr_kinase_AS"/>
</dbReference>
<dbReference type="GO" id="GO:0004674">
    <property type="term" value="F:protein serine/threonine kinase activity"/>
    <property type="evidence" value="ECO:0007669"/>
    <property type="project" value="UniProtKB-EC"/>
</dbReference>
<evidence type="ECO:0000256" key="2">
    <source>
        <dbReference type="ARBA" id="ARBA00022741"/>
    </source>
</evidence>
<dbReference type="SUPFAM" id="SSF56112">
    <property type="entry name" value="Protein kinase-like (PK-like)"/>
    <property type="match status" value="1"/>
</dbReference>
<dbReference type="PROSITE" id="PS00108">
    <property type="entry name" value="PROTEIN_KINASE_ST"/>
    <property type="match status" value="1"/>
</dbReference>
<protein>
    <submittedName>
        <fullName evidence="7">Serine/threonine-protein kinase StkP</fullName>
        <ecNumber evidence="7">2.7.11.1</ecNumber>
    </submittedName>
</protein>
<proteinExistence type="predicted"/>
<name>A0A517N1J0_9BACT</name>
<evidence type="ECO:0000256" key="4">
    <source>
        <dbReference type="ARBA" id="ARBA00022840"/>
    </source>
</evidence>
<keyword evidence="3 7" id="KW-0418">Kinase</keyword>